<evidence type="ECO:0000313" key="4">
    <source>
        <dbReference type="Proteomes" id="UP000738325"/>
    </source>
</evidence>
<dbReference type="Gene3D" id="1.10.510.10">
    <property type="entry name" value="Transferase(Phosphotransferase) domain 1"/>
    <property type="match status" value="1"/>
</dbReference>
<organism evidence="3 4">
    <name type="scientific">Dissophora globulifera</name>
    <dbReference type="NCBI Taxonomy" id="979702"/>
    <lineage>
        <taxon>Eukaryota</taxon>
        <taxon>Fungi</taxon>
        <taxon>Fungi incertae sedis</taxon>
        <taxon>Mucoromycota</taxon>
        <taxon>Mortierellomycotina</taxon>
        <taxon>Mortierellomycetes</taxon>
        <taxon>Mortierellales</taxon>
        <taxon>Mortierellaceae</taxon>
        <taxon>Dissophora</taxon>
    </lineage>
</organism>
<reference evidence="3" key="1">
    <citation type="journal article" date="2020" name="Fungal Divers.">
        <title>Resolving the Mortierellaceae phylogeny through synthesis of multi-gene phylogenetics and phylogenomics.</title>
        <authorList>
            <person name="Vandepol N."/>
            <person name="Liber J."/>
            <person name="Desiro A."/>
            <person name="Na H."/>
            <person name="Kennedy M."/>
            <person name="Barry K."/>
            <person name="Grigoriev I.V."/>
            <person name="Miller A.N."/>
            <person name="O'Donnell K."/>
            <person name="Stajich J.E."/>
            <person name="Bonito G."/>
        </authorList>
    </citation>
    <scope>NUCLEOTIDE SEQUENCE</scope>
    <source>
        <strain evidence="3">REB-010B</strain>
    </source>
</reference>
<dbReference type="InterPro" id="IPR011990">
    <property type="entry name" value="TPR-like_helical_dom_sf"/>
</dbReference>
<keyword evidence="4" id="KW-1185">Reference proteome</keyword>
<dbReference type="InterPro" id="IPR050767">
    <property type="entry name" value="Sel1_AlgK"/>
</dbReference>
<dbReference type="AlphaFoldDB" id="A0A9P6RJ97"/>
<dbReference type="SMART" id="SM00220">
    <property type="entry name" value="S_TKc"/>
    <property type="match status" value="1"/>
</dbReference>
<comment type="caution">
    <text evidence="3">The sequence shown here is derived from an EMBL/GenBank/DDBJ whole genome shotgun (WGS) entry which is preliminary data.</text>
</comment>
<dbReference type="SUPFAM" id="SSF56112">
    <property type="entry name" value="Protein kinase-like (PK-like)"/>
    <property type="match status" value="1"/>
</dbReference>
<dbReference type="Gene3D" id="1.25.40.10">
    <property type="entry name" value="Tetratricopeptide repeat domain"/>
    <property type="match status" value="2"/>
</dbReference>
<dbReference type="SMART" id="SM00671">
    <property type="entry name" value="SEL1"/>
    <property type="match status" value="7"/>
</dbReference>
<accession>A0A9P6RJ97</accession>
<evidence type="ECO:0000259" key="2">
    <source>
        <dbReference type="PROSITE" id="PS50011"/>
    </source>
</evidence>
<dbReference type="Pfam" id="PF00069">
    <property type="entry name" value="Pkinase"/>
    <property type="match status" value="1"/>
</dbReference>
<dbReference type="InterPro" id="IPR008271">
    <property type="entry name" value="Ser/Thr_kinase_AS"/>
</dbReference>
<proteinExistence type="inferred from homology"/>
<dbReference type="EMBL" id="JAAAIP010000304">
    <property type="protein sequence ID" value="KAG0319909.1"/>
    <property type="molecule type" value="Genomic_DNA"/>
</dbReference>
<dbReference type="SUPFAM" id="SSF81901">
    <property type="entry name" value="HCP-like"/>
    <property type="match status" value="2"/>
</dbReference>
<sequence>MAVKRIRVADGGATDIKRETNIVSQLAHKHIIQCYGVDRDTNYVYIITDYAEGGNLNDAAPRLNWEDKKRIVGEVARGLAYLHSRGIIHRDIKGGNILLTKHDEVKLCDFGIAKIIASATCTSSFVRKGTPEFMAPELIRVRPAYSTMSDVYALGVVMQKLVHGDETPEDYMEVMNRCLNEDPEKRPSVKEIVGAFHVLHRVHDIDTEGDQAKPEQGPSADEEYIMGYNLYFGRGVDLNLAEGVEMRFRSASKGHMKAQTALGDIHRRGVGVLRDSTKATKWLHMAADKGYAPAQAELGKIYLLGEMGVPPDYCRALDQLQAAANQGHIEACTILGQLRLVGNDVEQICEEAMQWLRVAAEGGGAKAQTCIGAMYYIGWGVEQDYKESKKFIAMAADQGLPDAYHILGEMYSLGHGVSQDDRKAVDWWLKAAEKGHMDAQYNVGVSYIDGRGITKNTLKGRTWLKRASEQGHEVAKSLLEGFEGWTLN</sequence>
<dbReference type="InterPro" id="IPR006597">
    <property type="entry name" value="Sel1-like"/>
</dbReference>
<dbReference type="PROSITE" id="PS00108">
    <property type="entry name" value="PROTEIN_KINASE_ST"/>
    <property type="match status" value="1"/>
</dbReference>
<dbReference type="PANTHER" id="PTHR11102">
    <property type="entry name" value="SEL-1-LIKE PROTEIN"/>
    <property type="match status" value="1"/>
</dbReference>
<dbReference type="PROSITE" id="PS50011">
    <property type="entry name" value="PROTEIN_KINASE_DOM"/>
    <property type="match status" value="1"/>
</dbReference>
<comment type="similarity">
    <text evidence="1">Belongs to the sel-1 family.</text>
</comment>
<dbReference type="Proteomes" id="UP000738325">
    <property type="component" value="Unassembled WGS sequence"/>
</dbReference>
<evidence type="ECO:0000256" key="1">
    <source>
        <dbReference type="ARBA" id="ARBA00038101"/>
    </source>
</evidence>
<dbReference type="GO" id="GO:0005524">
    <property type="term" value="F:ATP binding"/>
    <property type="evidence" value="ECO:0007669"/>
    <property type="project" value="InterPro"/>
</dbReference>
<evidence type="ECO:0000313" key="3">
    <source>
        <dbReference type="EMBL" id="KAG0319909.1"/>
    </source>
</evidence>
<dbReference type="InterPro" id="IPR011009">
    <property type="entry name" value="Kinase-like_dom_sf"/>
</dbReference>
<dbReference type="GO" id="GO:0004672">
    <property type="term" value="F:protein kinase activity"/>
    <property type="evidence" value="ECO:0007669"/>
    <property type="project" value="InterPro"/>
</dbReference>
<dbReference type="OrthoDB" id="2390637at2759"/>
<name>A0A9P6RJ97_9FUNG</name>
<protein>
    <recommendedName>
        <fullName evidence="2">Protein kinase domain-containing protein</fullName>
    </recommendedName>
</protein>
<gene>
    <name evidence="3" type="ORF">BGZ99_004849</name>
</gene>
<feature type="domain" description="Protein kinase" evidence="2">
    <location>
        <begin position="1"/>
        <end position="200"/>
    </location>
</feature>
<dbReference type="PANTHER" id="PTHR11102:SF160">
    <property type="entry name" value="ERAD-ASSOCIATED E3 UBIQUITIN-PROTEIN LIGASE COMPONENT HRD3"/>
    <property type="match status" value="1"/>
</dbReference>
<dbReference type="Pfam" id="PF08238">
    <property type="entry name" value="Sel1"/>
    <property type="match status" value="7"/>
</dbReference>
<dbReference type="InterPro" id="IPR000719">
    <property type="entry name" value="Prot_kinase_dom"/>
</dbReference>